<evidence type="ECO:0000313" key="2">
    <source>
        <dbReference type="EMBL" id="RFZ81831.1"/>
    </source>
</evidence>
<dbReference type="EMBL" id="QWDE01000004">
    <property type="protein sequence ID" value="RFZ81831.1"/>
    <property type="molecule type" value="Genomic_DNA"/>
</dbReference>
<feature type="transmembrane region" description="Helical" evidence="1">
    <location>
        <begin position="119"/>
        <end position="137"/>
    </location>
</feature>
<name>A0A3E2NLI7_9SPHI</name>
<dbReference type="AlphaFoldDB" id="A0A3E2NLI7"/>
<dbReference type="RefSeq" id="WP_117384650.1">
    <property type="nucleotide sequence ID" value="NZ_QWDE01000004.1"/>
</dbReference>
<dbReference type="OrthoDB" id="797515at2"/>
<keyword evidence="1" id="KW-1133">Transmembrane helix</keyword>
<evidence type="ECO:0000313" key="3">
    <source>
        <dbReference type="Proteomes" id="UP000260823"/>
    </source>
</evidence>
<sequence>MLKIVAYFIYFTIFTYCYYVLNRKLANKWIFILYPAIFCASIYPIKIWFDYIRPRYGDAFAGTWLKIILMMFASLCLFNVGYEIVNFTVNKQVRFQQNYGQPNVGFVKSFVDNASNIKAMAHFFFYVGGVVLMYIAVTKY</sequence>
<feature type="transmembrane region" description="Helical" evidence="1">
    <location>
        <begin position="29"/>
        <end position="49"/>
    </location>
</feature>
<proteinExistence type="predicted"/>
<keyword evidence="1" id="KW-0472">Membrane</keyword>
<keyword evidence="1" id="KW-0812">Transmembrane</keyword>
<accession>A0A3E2NLI7</accession>
<feature type="transmembrane region" description="Helical" evidence="1">
    <location>
        <begin position="61"/>
        <end position="82"/>
    </location>
</feature>
<organism evidence="2 3">
    <name type="scientific">Mucilaginibacter terrenus</name>
    <dbReference type="NCBI Taxonomy" id="2482727"/>
    <lineage>
        <taxon>Bacteria</taxon>
        <taxon>Pseudomonadati</taxon>
        <taxon>Bacteroidota</taxon>
        <taxon>Sphingobacteriia</taxon>
        <taxon>Sphingobacteriales</taxon>
        <taxon>Sphingobacteriaceae</taxon>
        <taxon>Mucilaginibacter</taxon>
    </lineage>
</organism>
<protein>
    <submittedName>
        <fullName evidence="2">Uncharacterized protein</fullName>
    </submittedName>
</protein>
<dbReference type="Proteomes" id="UP000260823">
    <property type="component" value="Unassembled WGS sequence"/>
</dbReference>
<evidence type="ECO:0000256" key="1">
    <source>
        <dbReference type="SAM" id="Phobius"/>
    </source>
</evidence>
<keyword evidence="3" id="KW-1185">Reference proteome</keyword>
<comment type="caution">
    <text evidence="2">The sequence shown here is derived from an EMBL/GenBank/DDBJ whole genome shotgun (WGS) entry which is preliminary data.</text>
</comment>
<feature type="transmembrane region" description="Helical" evidence="1">
    <location>
        <begin position="6"/>
        <end position="22"/>
    </location>
</feature>
<gene>
    <name evidence="2" type="ORF">DYU05_18600</name>
</gene>
<reference evidence="2 3" key="1">
    <citation type="submission" date="2018-08" db="EMBL/GenBank/DDBJ databases">
        <title>Mucilaginibacter terrae sp. nov., isolated from manganese diggings.</title>
        <authorList>
            <person name="Huang Y."/>
            <person name="Zhou Z."/>
        </authorList>
    </citation>
    <scope>NUCLEOTIDE SEQUENCE [LARGE SCALE GENOMIC DNA]</scope>
    <source>
        <strain evidence="2 3">ZH6</strain>
    </source>
</reference>